<evidence type="ECO:0000313" key="9">
    <source>
        <dbReference type="EMBL" id="EEF40041.1"/>
    </source>
</evidence>
<dbReference type="Proteomes" id="UP000008311">
    <property type="component" value="Unassembled WGS sequence"/>
</dbReference>
<evidence type="ECO:0000256" key="6">
    <source>
        <dbReference type="ARBA" id="ARBA00033335"/>
    </source>
</evidence>
<evidence type="ECO:0000256" key="7">
    <source>
        <dbReference type="ARBA" id="ARBA00033417"/>
    </source>
</evidence>
<dbReference type="Gene3D" id="3.20.20.80">
    <property type="entry name" value="Glycosidases"/>
    <property type="match status" value="1"/>
</dbReference>
<keyword evidence="4 9" id="KW-0378">Hydrolase</keyword>
<evidence type="ECO:0000256" key="1">
    <source>
        <dbReference type="ARBA" id="ARBA00000382"/>
    </source>
</evidence>
<dbReference type="AlphaFoldDB" id="B9S8N8"/>
<evidence type="ECO:0000256" key="5">
    <source>
        <dbReference type="ARBA" id="ARBA00023295"/>
    </source>
</evidence>
<dbReference type="eggNOG" id="ENOG502QVKW">
    <property type="taxonomic scope" value="Eukaryota"/>
</dbReference>
<evidence type="ECO:0000256" key="2">
    <source>
        <dbReference type="ARBA" id="ARBA00008773"/>
    </source>
</evidence>
<dbReference type="InterPro" id="IPR000490">
    <property type="entry name" value="Glyco_hydro_17"/>
</dbReference>
<name>B9S8N8_RICCO</name>
<dbReference type="SUPFAM" id="SSF51445">
    <property type="entry name" value="(Trans)glycosidases"/>
    <property type="match status" value="1"/>
</dbReference>
<protein>
    <recommendedName>
        <fullName evidence="3">glucan endo-1,3-beta-D-glucosidase</fullName>
        <ecNumber evidence="3">3.2.1.39</ecNumber>
    </recommendedName>
    <alternativeName>
        <fullName evidence="6">(1-&gt;3)-beta-glucan endohydrolase</fullName>
    </alternativeName>
    <alternativeName>
        <fullName evidence="7">Beta-1,3-endoglucanase</fullName>
    </alternativeName>
</protein>
<dbReference type="GO" id="GO:0005975">
    <property type="term" value="P:carbohydrate metabolic process"/>
    <property type="evidence" value="ECO:0007669"/>
    <property type="project" value="InterPro"/>
</dbReference>
<dbReference type="STRING" id="3988.B9S8N8"/>
<organism evidence="9 10">
    <name type="scientific">Ricinus communis</name>
    <name type="common">Castor bean</name>
    <dbReference type="NCBI Taxonomy" id="3988"/>
    <lineage>
        <taxon>Eukaryota</taxon>
        <taxon>Viridiplantae</taxon>
        <taxon>Streptophyta</taxon>
        <taxon>Embryophyta</taxon>
        <taxon>Tracheophyta</taxon>
        <taxon>Spermatophyta</taxon>
        <taxon>Magnoliopsida</taxon>
        <taxon>eudicotyledons</taxon>
        <taxon>Gunneridae</taxon>
        <taxon>Pentapetalae</taxon>
        <taxon>rosids</taxon>
        <taxon>fabids</taxon>
        <taxon>Malpighiales</taxon>
        <taxon>Euphorbiaceae</taxon>
        <taxon>Acalyphoideae</taxon>
        <taxon>Acalypheae</taxon>
        <taxon>Ricinus</taxon>
    </lineage>
</organism>
<comment type="catalytic activity">
    <reaction evidence="1">
        <text>Hydrolysis of (1-&gt;3)-beta-D-glucosidic linkages in (1-&gt;3)-beta-D-glucans.</text>
        <dbReference type="EC" id="3.2.1.39"/>
    </reaction>
</comment>
<dbReference type="GO" id="GO:0042973">
    <property type="term" value="F:glucan endo-1,3-beta-D-glucosidase activity"/>
    <property type="evidence" value="ECO:0007669"/>
    <property type="project" value="UniProtKB-EC"/>
</dbReference>
<dbReference type="Pfam" id="PF00332">
    <property type="entry name" value="Glyco_hydro_17"/>
    <property type="match status" value="1"/>
</dbReference>
<keyword evidence="10" id="KW-1185">Reference proteome</keyword>
<comment type="similarity">
    <text evidence="2 8">Belongs to the glycosyl hydrolase 17 family.</text>
</comment>
<keyword evidence="5 9" id="KW-0326">Glycosidase</keyword>
<accession>B9S8N8</accession>
<dbReference type="EMBL" id="EQ973892">
    <property type="protein sequence ID" value="EEF40041.1"/>
    <property type="molecule type" value="Genomic_DNA"/>
</dbReference>
<evidence type="ECO:0000256" key="8">
    <source>
        <dbReference type="RuleBase" id="RU004335"/>
    </source>
</evidence>
<dbReference type="EC" id="3.2.1.39" evidence="3"/>
<dbReference type="PANTHER" id="PTHR32227">
    <property type="entry name" value="GLUCAN ENDO-1,3-BETA-GLUCOSIDASE BG1-RELATED-RELATED"/>
    <property type="match status" value="1"/>
</dbReference>
<dbReference type="InterPro" id="IPR017853">
    <property type="entry name" value="GH"/>
</dbReference>
<evidence type="ECO:0000256" key="4">
    <source>
        <dbReference type="ARBA" id="ARBA00022801"/>
    </source>
</evidence>
<gene>
    <name evidence="9" type="ORF">RCOM_0603260</name>
</gene>
<dbReference type="FunFam" id="3.20.20.80:FF:000010">
    <property type="entry name" value="glucan endo-1,3-beta-glucosidase, basic"/>
    <property type="match status" value="1"/>
</dbReference>
<evidence type="ECO:0000256" key="3">
    <source>
        <dbReference type="ARBA" id="ARBA00012780"/>
    </source>
</evidence>
<proteinExistence type="inferred from homology"/>
<dbReference type="FunCoup" id="B9S8N8">
    <property type="interactions" value="15"/>
</dbReference>
<dbReference type="InParanoid" id="B9S8N8"/>
<evidence type="ECO:0000313" key="10">
    <source>
        <dbReference type="Proteomes" id="UP000008311"/>
    </source>
</evidence>
<sequence>MHYAGAQNVGVNYGRVADNLPLPPQVIELCKSKNIQRIRLFDPNPDALKALQDSGIEVILGVVNNDLPTLANDPAFATTWVQINVVPFAATVPFRCIAVGNELISTDLAPSILPAMQAIQNALIAANLRIPVSTTVSQSVLGTSYPPSAGAWSPDAAPIIVPIVQYLQANKYPLLCNVYPYFAYASDPVHIRLDYALINTTEVVVTDGALGYTNLLDAQVDATYAALEKVGANDVETVVSETGWPSGGAETISTIINAQTYNNNLIARLKASTGTPKRPGKVLETYIFAMFNEDLKAAGIEQHFGLFNPDMTEVYPINF</sequence>
<dbReference type="InterPro" id="IPR044965">
    <property type="entry name" value="Glyco_hydro_17_plant"/>
</dbReference>
<reference evidence="10" key="1">
    <citation type="journal article" date="2010" name="Nat. Biotechnol.">
        <title>Draft genome sequence of the oilseed species Ricinus communis.</title>
        <authorList>
            <person name="Chan A.P."/>
            <person name="Crabtree J."/>
            <person name="Zhao Q."/>
            <person name="Lorenzi H."/>
            <person name="Orvis J."/>
            <person name="Puiu D."/>
            <person name="Melake-Berhan A."/>
            <person name="Jones K.M."/>
            <person name="Redman J."/>
            <person name="Chen G."/>
            <person name="Cahoon E.B."/>
            <person name="Gedil M."/>
            <person name="Stanke M."/>
            <person name="Haas B.J."/>
            <person name="Wortman J.R."/>
            <person name="Fraser-Liggett C.M."/>
            <person name="Ravel J."/>
            <person name="Rabinowicz P.D."/>
        </authorList>
    </citation>
    <scope>NUCLEOTIDE SEQUENCE [LARGE SCALE GENOMIC DNA]</scope>
    <source>
        <strain evidence="10">cv. Hale</strain>
    </source>
</reference>